<dbReference type="RefSeq" id="WP_145072986.1">
    <property type="nucleotide sequence ID" value="NZ_CP036425.1"/>
</dbReference>
<evidence type="ECO:0000259" key="1">
    <source>
        <dbReference type="Pfam" id="PF00535"/>
    </source>
</evidence>
<dbReference type="GO" id="GO:0047600">
    <property type="term" value="F:abequosyltransferase activity"/>
    <property type="evidence" value="ECO:0007669"/>
    <property type="project" value="UniProtKB-EC"/>
</dbReference>
<dbReference type="Pfam" id="PF00535">
    <property type="entry name" value="Glycos_transf_2"/>
    <property type="match status" value="1"/>
</dbReference>
<sequence length="352" mass="40800">MNPKPEPNKPRLSFCIPTYNFGQFLPQTLDSIISQDNGHIEIVIVDGNSTDNTDQIIHEYQQRFPRLTFFKRDKRCGVDRDILKSVELAQSDYCWLFSADDVLSPGAIDLIFQNLTGQWNIAILNFMLCDYNLNPITSHDILNSADKHKTYNWSDPAELNDYLSRSLTSTALFSFISSIIVNRNDWLAADPCTEFHDSCWIIQAKAYAIAKNNLTLWYYPDPVFLKRGENDSFLYLGIAGRVELALDKFPAIAQHFWGKNSPIHRAAKRVTRNEISFSSLLVFKEKASQHNESLTKLYNVIRRSWIRYKRDHLSFLIIRLFPISLIYQLRDLCKKNASLFRMVKSIQTKLDL</sequence>
<dbReference type="InterPro" id="IPR001173">
    <property type="entry name" value="Glyco_trans_2-like"/>
</dbReference>
<dbReference type="Gene3D" id="3.90.550.10">
    <property type="entry name" value="Spore Coat Polysaccharide Biosynthesis Protein SpsA, Chain A"/>
    <property type="match status" value="1"/>
</dbReference>
<organism evidence="2 3">
    <name type="scientific">Poriferisphaera corsica</name>
    <dbReference type="NCBI Taxonomy" id="2528020"/>
    <lineage>
        <taxon>Bacteria</taxon>
        <taxon>Pseudomonadati</taxon>
        <taxon>Planctomycetota</taxon>
        <taxon>Phycisphaerae</taxon>
        <taxon>Phycisphaerales</taxon>
        <taxon>Phycisphaeraceae</taxon>
        <taxon>Poriferisphaera</taxon>
    </lineage>
</organism>
<keyword evidence="2" id="KW-0808">Transferase</keyword>
<name>A0A517YPA8_9BACT</name>
<dbReference type="PANTHER" id="PTHR22916:SF3">
    <property type="entry name" value="UDP-GLCNAC:BETAGAL BETA-1,3-N-ACETYLGLUCOSAMINYLTRANSFERASE-LIKE PROTEIN 1"/>
    <property type="match status" value="1"/>
</dbReference>
<dbReference type="InterPro" id="IPR029044">
    <property type="entry name" value="Nucleotide-diphossugar_trans"/>
</dbReference>
<protein>
    <submittedName>
        <fullName evidence="2">Abequosyltransferase RfbV</fullName>
        <ecNumber evidence="2">2.4.1.60</ecNumber>
    </submittedName>
</protein>
<dbReference type="Proteomes" id="UP000317369">
    <property type="component" value="Chromosome"/>
</dbReference>
<evidence type="ECO:0000313" key="2">
    <source>
        <dbReference type="EMBL" id="QDU32053.1"/>
    </source>
</evidence>
<dbReference type="PANTHER" id="PTHR22916">
    <property type="entry name" value="GLYCOSYLTRANSFERASE"/>
    <property type="match status" value="1"/>
</dbReference>
<dbReference type="OrthoDB" id="9784574at2"/>
<dbReference type="AlphaFoldDB" id="A0A517YPA8"/>
<dbReference type="EMBL" id="CP036425">
    <property type="protein sequence ID" value="QDU32053.1"/>
    <property type="molecule type" value="Genomic_DNA"/>
</dbReference>
<dbReference type="SUPFAM" id="SSF53448">
    <property type="entry name" value="Nucleotide-diphospho-sugar transferases"/>
    <property type="match status" value="1"/>
</dbReference>
<gene>
    <name evidence="2" type="primary">rfbV</name>
    <name evidence="2" type="ORF">KS4_00810</name>
</gene>
<proteinExistence type="predicted"/>
<keyword evidence="3" id="KW-1185">Reference proteome</keyword>
<accession>A0A517YPA8</accession>
<dbReference type="EC" id="2.4.1.60" evidence="2"/>
<dbReference type="KEGG" id="pcor:KS4_00810"/>
<keyword evidence="2" id="KW-0328">Glycosyltransferase</keyword>
<evidence type="ECO:0000313" key="3">
    <source>
        <dbReference type="Proteomes" id="UP000317369"/>
    </source>
</evidence>
<reference evidence="2 3" key="1">
    <citation type="submission" date="2019-02" db="EMBL/GenBank/DDBJ databases">
        <title>Deep-cultivation of Planctomycetes and their phenomic and genomic characterization uncovers novel biology.</title>
        <authorList>
            <person name="Wiegand S."/>
            <person name="Jogler M."/>
            <person name="Boedeker C."/>
            <person name="Pinto D."/>
            <person name="Vollmers J."/>
            <person name="Rivas-Marin E."/>
            <person name="Kohn T."/>
            <person name="Peeters S.H."/>
            <person name="Heuer A."/>
            <person name="Rast P."/>
            <person name="Oberbeckmann S."/>
            <person name="Bunk B."/>
            <person name="Jeske O."/>
            <person name="Meyerdierks A."/>
            <person name="Storesund J.E."/>
            <person name="Kallscheuer N."/>
            <person name="Luecker S."/>
            <person name="Lage O.M."/>
            <person name="Pohl T."/>
            <person name="Merkel B.J."/>
            <person name="Hornburger P."/>
            <person name="Mueller R.-W."/>
            <person name="Bruemmer F."/>
            <person name="Labrenz M."/>
            <person name="Spormann A.M."/>
            <person name="Op den Camp H."/>
            <person name="Overmann J."/>
            <person name="Amann R."/>
            <person name="Jetten M.S.M."/>
            <person name="Mascher T."/>
            <person name="Medema M.H."/>
            <person name="Devos D.P."/>
            <person name="Kaster A.-K."/>
            <person name="Ovreas L."/>
            <person name="Rohde M."/>
            <person name="Galperin M.Y."/>
            <person name="Jogler C."/>
        </authorList>
    </citation>
    <scope>NUCLEOTIDE SEQUENCE [LARGE SCALE GENOMIC DNA]</scope>
    <source>
        <strain evidence="2 3">KS4</strain>
    </source>
</reference>
<feature type="domain" description="Glycosyltransferase 2-like" evidence="1">
    <location>
        <begin position="13"/>
        <end position="142"/>
    </location>
</feature>
<dbReference type="CDD" id="cd00761">
    <property type="entry name" value="Glyco_tranf_GTA_type"/>
    <property type="match status" value="1"/>
</dbReference>